<dbReference type="STRING" id="421072.SAMN04488097_0702"/>
<dbReference type="OrthoDB" id="1275241at2"/>
<feature type="domain" description="DUF6630" evidence="1">
    <location>
        <begin position="56"/>
        <end position="190"/>
    </location>
</feature>
<proteinExistence type="predicted"/>
<name>A0A085BFQ8_9FLAO</name>
<dbReference type="Proteomes" id="UP000028623">
    <property type="component" value="Unassembled WGS sequence"/>
</dbReference>
<dbReference type="RefSeq" id="WP_034977169.1">
    <property type="nucleotide sequence ID" value="NZ_FOFI01000001.1"/>
</dbReference>
<evidence type="ECO:0000313" key="2">
    <source>
        <dbReference type="EMBL" id="KFC21303.1"/>
    </source>
</evidence>
<comment type="caution">
    <text evidence="2">The sequence shown here is derived from an EMBL/GenBank/DDBJ whole genome shotgun (WGS) entry which is preliminary data.</text>
</comment>
<sequence length="194" mass="22543">MGLFSKLFGRKNEDKSASELMRSAVSDKTSADLKMYQETVDHIVVSESLQSDLKLKLKQAFEDPRSFYDDDNEFILSERGLTYPNDVALTPKFVLIDTMEDEDQMAEVDWKEDEDEIRFAINRIMKAKKYPTISDELKYTDLDTSEIIRKINDDELKPMGHSLEILDINSDSYVFTIIPIDKHRDVSELFLKLK</sequence>
<evidence type="ECO:0000313" key="3">
    <source>
        <dbReference type="Proteomes" id="UP000028623"/>
    </source>
</evidence>
<dbReference type="EMBL" id="JPLY01000004">
    <property type="protein sequence ID" value="KFC21303.1"/>
    <property type="molecule type" value="Genomic_DNA"/>
</dbReference>
<keyword evidence="3" id="KW-1185">Reference proteome</keyword>
<dbReference type="AlphaFoldDB" id="A0A085BFQ8"/>
<gene>
    <name evidence="2" type="ORF">IO89_13995</name>
</gene>
<reference evidence="2 3" key="1">
    <citation type="submission" date="2014-07" db="EMBL/GenBank/DDBJ databases">
        <title>Epilithonimonas lactis LMG 22401 Genome.</title>
        <authorList>
            <person name="Pipes S.E."/>
            <person name="Stropko S.J."/>
        </authorList>
    </citation>
    <scope>NUCLEOTIDE SEQUENCE [LARGE SCALE GENOMIC DNA]</scope>
    <source>
        <strain evidence="2 3">LMG 24401</strain>
    </source>
</reference>
<dbReference type="InterPro" id="IPR046582">
    <property type="entry name" value="DUF6630"/>
</dbReference>
<evidence type="ECO:0000259" key="1">
    <source>
        <dbReference type="Pfam" id="PF20335"/>
    </source>
</evidence>
<protein>
    <recommendedName>
        <fullName evidence="1">DUF6630 domain-containing protein</fullName>
    </recommendedName>
</protein>
<dbReference type="Pfam" id="PF20335">
    <property type="entry name" value="DUF6630"/>
    <property type="match status" value="1"/>
</dbReference>
<accession>A0A085BFQ8</accession>
<organism evidence="2 3">
    <name type="scientific">Epilithonimonas lactis</name>
    <dbReference type="NCBI Taxonomy" id="421072"/>
    <lineage>
        <taxon>Bacteria</taxon>
        <taxon>Pseudomonadati</taxon>
        <taxon>Bacteroidota</taxon>
        <taxon>Flavobacteriia</taxon>
        <taxon>Flavobacteriales</taxon>
        <taxon>Weeksellaceae</taxon>
        <taxon>Chryseobacterium group</taxon>
        <taxon>Epilithonimonas</taxon>
    </lineage>
</organism>